<dbReference type="EMBL" id="NEVJ01000003">
    <property type="protein sequence ID" value="OZI20592.1"/>
    <property type="molecule type" value="Genomic_DNA"/>
</dbReference>
<dbReference type="InterPro" id="IPR036291">
    <property type="entry name" value="NAD(P)-bd_dom_sf"/>
</dbReference>
<evidence type="ECO:0000256" key="3">
    <source>
        <dbReference type="SAM" id="MobiDB-lite"/>
    </source>
</evidence>
<evidence type="ECO:0000256" key="1">
    <source>
        <dbReference type="ARBA" id="ARBA00006484"/>
    </source>
</evidence>
<dbReference type="PROSITE" id="PS00061">
    <property type="entry name" value="ADH_SHORT"/>
    <property type="match status" value="1"/>
</dbReference>
<dbReference type="SUPFAM" id="SSF51735">
    <property type="entry name" value="NAD(P)-binding Rossmann-fold domains"/>
    <property type="match status" value="1"/>
</dbReference>
<dbReference type="SMART" id="SM00822">
    <property type="entry name" value="PKS_KR"/>
    <property type="match status" value="1"/>
</dbReference>
<protein>
    <submittedName>
        <fullName evidence="5">3-hydroxyacyl-CoA dehydrogenase</fullName>
    </submittedName>
</protein>
<feature type="domain" description="Ketoreductase" evidence="4">
    <location>
        <begin position="29"/>
        <end position="203"/>
    </location>
</feature>
<dbReference type="PRINTS" id="PR00080">
    <property type="entry name" value="SDRFAMILY"/>
</dbReference>
<dbReference type="GO" id="GO:0032787">
    <property type="term" value="P:monocarboxylic acid metabolic process"/>
    <property type="evidence" value="ECO:0007669"/>
    <property type="project" value="UniProtKB-ARBA"/>
</dbReference>
<comment type="caution">
    <text evidence="5">The sequence shown here is derived from an EMBL/GenBank/DDBJ whole genome shotgun (WGS) entry which is preliminary data.</text>
</comment>
<dbReference type="STRING" id="1416803.CAL13_18500"/>
<accession>A0A261R7H0</accession>
<comment type="similarity">
    <text evidence="1 2">Belongs to the short-chain dehydrogenases/reductases (SDR) family.</text>
</comment>
<feature type="region of interest" description="Disordered" evidence="3">
    <location>
        <begin position="1"/>
        <end position="22"/>
    </location>
</feature>
<dbReference type="OrthoDB" id="9786435at2"/>
<dbReference type="Gene3D" id="3.40.50.720">
    <property type="entry name" value="NAD(P)-binding Rossmann-like Domain"/>
    <property type="match status" value="1"/>
</dbReference>
<dbReference type="PRINTS" id="PR00081">
    <property type="entry name" value="GDHRDH"/>
</dbReference>
<dbReference type="InterPro" id="IPR020904">
    <property type="entry name" value="Sc_DH/Rdtase_CS"/>
</dbReference>
<keyword evidence="6" id="KW-1185">Reference proteome</keyword>
<dbReference type="Proteomes" id="UP000216857">
    <property type="component" value="Unassembled WGS sequence"/>
</dbReference>
<dbReference type="Pfam" id="PF00106">
    <property type="entry name" value="adh_short"/>
    <property type="match status" value="1"/>
</dbReference>
<feature type="compositionally biased region" description="Basic and acidic residues" evidence="3">
    <location>
        <begin position="1"/>
        <end position="11"/>
    </location>
</feature>
<dbReference type="InterPro" id="IPR050259">
    <property type="entry name" value="SDR"/>
</dbReference>
<dbReference type="InterPro" id="IPR057326">
    <property type="entry name" value="KR_dom"/>
</dbReference>
<evidence type="ECO:0000313" key="5">
    <source>
        <dbReference type="EMBL" id="OZI20592.1"/>
    </source>
</evidence>
<reference evidence="5" key="1">
    <citation type="submission" date="2017-05" db="EMBL/GenBank/DDBJ databases">
        <title>Complete and WGS of Bordetella genogroups.</title>
        <authorList>
            <person name="Spilker T."/>
            <person name="Lipuma J."/>
        </authorList>
    </citation>
    <scope>NUCLEOTIDE SEQUENCE</scope>
    <source>
        <strain evidence="5">AU21707</strain>
    </source>
</reference>
<evidence type="ECO:0000313" key="6">
    <source>
        <dbReference type="Proteomes" id="UP000216857"/>
    </source>
</evidence>
<dbReference type="FunFam" id="3.40.50.720:FF:000084">
    <property type="entry name" value="Short-chain dehydrogenase reductase"/>
    <property type="match status" value="1"/>
</dbReference>
<dbReference type="InterPro" id="IPR002347">
    <property type="entry name" value="SDR_fam"/>
</dbReference>
<evidence type="ECO:0000256" key="2">
    <source>
        <dbReference type="RuleBase" id="RU000363"/>
    </source>
</evidence>
<dbReference type="AlphaFoldDB" id="A0A261R7H0"/>
<dbReference type="PANTHER" id="PTHR42879">
    <property type="entry name" value="3-OXOACYL-(ACYL-CARRIER-PROTEIN) REDUCTASE"/>
    <property type="match status" value="1"/>
</dbReference>
<proteinExistence type="inferred from homology"/>
<sequence length="285" mass="28994">MSADQNTHDESAAGAAAGDPRADTSLAGRHALVTGGGRGIGLAIAERLLRDGAAVTLLGRDAASLEQAADALARRHTATARVQWQAADITDPDALAGAFAWAADASGPVGILVNNAGQARSERFDRTDAALWASMLAVNLTGTFHCIQAALPGMLAARWGRIVNVASTAGLAGYAYVSAYCAAKHGVIGLTRALALETAAKGVTVNAVCPGYTDTDIVRDAVRNIVAKTGMDEAGARARLAERNPQGRLVQPSEVAHAVAWLCQPGAGAINGQAIPVDGGEIMAG</sequence>
<dbReference type="PANTHER" id="PTHR42879:SF2">
    <property type="entry name" value="3-OXOACYL-[ACYL-CARRIER-PROTEIN] REDUCTASE FABG"/>
    <property type="match status" value="1"/>
</dbReference>
<dbReference type="RefSeq" id="WP_094849177.1">
    <property type="nucleotide sequence ID" value="NZ_NEVJ01000003.1"/>
</dbReference>
<name>A0A261R7H0_9BORD</name>
<organism evidence="5 6">
    <name type="scientific">Bordetella genomosp. 9</name>
    <dbReference type="NCBI Taxonomy" id="1416803"/>
    <lineage>
        <taxon>Bacteria</taxon>
        <taxon>Pseudomonadati</taxon>
        <taxon>Pseudomonadota</taxon>
        <taxon>Betaproteobacteria</taxon>
        <taxon>Burkholderiales</taxon>
        <taxon>Alcaligenaceae</taxon>
        <taxon>Bordetella</taxon>
    </lineage>
</organism>
<gene>
    <name evidence="5" type="ORF">CAL26_24210</name>
</gene>
<dbReference type="CDD" id="cd05233">
    <property type="entry name" value="SDR_c"/>
    <property type="match status" value="1"/>
</dbReference>
<evidence type="ECO:0000259" key="4">
    <source>
        <dbReference type="SMART" id="SM00822"/>
    </source>
</evidence>